<evidence type="ECO:0000259" key="1">
    <source>
        <dbReference type="Pfam" id="PF01323"/>
    </source>
</evidence>
<dbReference type="RefSeq" id="WP_202344265.1">
    <property type="nucleotide sequence ID" value="NZ_BAAAPI010000013.1"/>
</dbReference>
<proteinExistence type="predicted"/>
<dbReference type="PANTHER" id="PTHR13887:SF41">
    <property type="entry name" value="THIOREDOXIN SUPERFAMILY PROTEIN"/>
    <property type="match status" value="1"/>
</dbReference>
<name>A0ABS1SF30_9MICO</name>
<dbReference type="Gene3D" id="3.40.30.10">
    <property type="entry name" value="Glutaredoxin"/>
    <property type="match status" value="1"/>
</dbReference>
<keyword evidence="3" id="KW-1185">Reference proteome</keyword>
<dbReference type="CDD" id="cd03024">
    <property type="entry name" value="DsbA_FrnE"/>
    <property type="match status" value="1"/>
</dbReference>
<gene>
    <name evidence="2" type="ORF">D3230_06750</name>
</gene>
<dbReference type="Pfam" id="PF01323">
    <property type="entry name" value="DSBA"/>
    <property type="match status" value="1"/>
</dbReference>
<evidence type="ECO:0000313" key="3">
    <source>
        <dbReference type="Proteomes" id="UP001645859"/>
    </source>
</evidence>
<dbReference type="SUPFAM" id="SSF52833">
    <property type="entry name" value="Thioredoxin-like"/>
    <property type="match status" value="1"/>
</dbReference>
<reference evidence="2 3" key="1">
    <citation type="submission" date="2018-09" db="EMBL/GenBank/DDBJ databases">
        <title>Comparative genomics of Leucobacter spp.</title>
        <authorList>
            <person name="Reis A.C."/>
            <person name="Kolvenbach B.A."/>
            <person name="Corvini P.F.X."/>
            <person name="Nunes O.C."/>
        </authorList>
    </citation>
    <scope>NUCLEOTIDE SEQUENCE [LARGE SCALE GENOMIC DNA]</scope>
    <source>
        <strain evidence="2 3">TAN 31504</strain>
    </source>
</reference>
<dbReference type="EMBL" id="QYAC01000003">
    <property type="protein sequence ID" value="MBL3678996.1"/>
    <property type="molecule type" value="Genomic_DNA"/>
</dbReference>
<sequence length="216" mass="23620">MTAPIPVDIWSDIACPFCYIGKRKLEAAISSTGIPVEITYHSFELDPHATDEAPGAHTEKLAQKMGVTPQHAEEMGQRVVDAAAQVGITMDYSRVQGPRTRTAHQLLHYAKQHGLQAEMKERLMSAYFTDGMHVGDIEQLADLAAEVGLDRSDVVRSLTADEHLAAVEADVQQAQNYGIQGVPFFVLDGKYAISGAQEPETFARALTQVRDERVSA</sequence>
<dbReference type="InterPro" id="IPR036249">
    <property type="entry name" value="Thioredoxin-like_sf"/>
</dbReference>
<dbReference type="PANTHER" id="PTHR13887">
    <property type="entry name" value="GLUTATHIONE S-TRANSFERASE KAPPA"/>
    <property type="match status" value="1"/>
</dbReference>
<dbReference type="InterPro" id="IPR001853">
    <property type="entry name" value="DSBA-like_thioredoxin_dom"/>
</dbReference>
<organism evidence="2 3">
    <name type="scientific">Leucobacter chromiireducens subsp. solipictus</name>
    <dbReference type="NCBI Taxonomy" id="398235"/>
    <lineage>
        <taxon>Bacteria</taxon>
        <taxon>Bacillati</taxon>
        <taxon>Actinomycetota</taxon>
        <taxon>Actinomycetes</taxon>
        <taxon>Micrococcales</taxon>
        <taxon>Microbacteriaceae</taxon>
        <taxon>Leucobacter</taxon>
    </lineage>
</organism>
<accession>A0ABS1SF30</accession>
<dbReference type="Proteomes" id="UP001645859">
    <property type="component" value="Unassembled WGS sequence"/>
</dbReference>
<protein>
    <submittedName>
        <fullName evidence="2">DsbA family oxidoreductase</fullName>
    </submittedName>
</protein>
<evidence type="ECO:0000313" key="2">
    <source>
        <dbReference type="EMBL" id="MBL3678996.1"/>
    </source>
</evidence>
<comment type="caution">
    <text evidence="2">The sequence shown here is derived from an EMBL/GenBank/DDBJ whole genome shotgun (WGS) entry which is preliminary data.</text>
</comment>
<feature type="domain" description="DSBA-like thioredoxin" evidence="1">
    <location>
        <begin position="7"/>
        <end position="206"/>
    </location>
</feature>